<dbReference type="InterPro" id="IPR046335">
    <property type="entry name" value="LacI/GalR-like_sensor"/>
</dbReference>
<dbReference type="RefSeq" id="WP_149486452.1">
    <property type="nucleotide sequence ID" value="NZ_CP036150.1"/>
</dbReference>
<dbReference type="GO" id="GO:0003700">
    <property type="term" value="F:DNA-binding transcription factor activity"/>
    <property type="evidence" value="ECO:0007669"/>
    <property type="project" value="InterPro"/>
</dbReference>
<dbReference type="Proteomes" id="UP000324209">
    <property type="component" value="Chromosome"/>
</dbReference>
<protein>
    <submittedName>
        <fullName evidence="5">GntR family transcriptional regulator</fullName>
    </submittedName>
</protein>
<evidence type="ECO:0000313" key="6">
    <source>
        <dbReference type="Proteomes" id="UP000324209"/>
    </source>
</evidence>
<dbReference type="SUPFAM" id="SSF53822">
    <property type="entry name" value="Periplasmic binding protein-like I"/>
    <property type="match status" value="1"/>
</dbReference>
<evidence type="ECO:0000259" key="4">
    <source>
        <dbReference type="PROSITE" id="PS50949"/>
    </source>
</evidence>
<dbReference type="EMBL" id="CP036150">
    <property type="protein sequence ID" value="QEN08371.1"/>
    <property type="molecule type" value="Genomic_DNA"/>
</dbReference>
<dbReference type="PANTHER" id="PTHR30146:SF109">
    <property type="entry name" value="HTH-TYPE TRANSCRIPTIONAL REGULATOR GALS"/>
    <property type="match status" value="1"/>
</dbReference>
<accession>A0A5C1QL76</accession>
<dbReference type="InterPro" id="IPR028082">
    <property type="entry name" value="Peripla_BP_I"/>
</dbReference>
<dbReference type="Gene3D" id="1.10.10.10">
    <property type="entry name" value="Winged helix-like DNA-binding domain superfamily/Winged helix DNA-binding domain"/>
    <property type="match status" value="1"/>
</dbReference>
<keyword evidence="3" id="KW-0804">Transcription</keyword>
<proteinExistence type="predicted"/>
<evidence type="ECO:0000256" key="2">
    <source>
        <dbReference type="ARBA" id="ARBA00023125"/>
    </source>
</evidence>
<dbReference type="OrthoDB" id="9772505at2"/>
<feature type="domain" description="HTH gntR-type" evidence="4">
    <location>
        <begin position="5"/>
        <end position="73"/>
    </location>
</feature>
<dbReference type="AlphaFoldDB" id="A0A5C1QL76"/>
<dbReference type="PRINTS" id="PR00035">
    <property type="entry name" value="HTHGNTR"/>
</dbReference>
<dbReference type="CDD" id="cd07377">
    <property type="entry name" value="WHTH_GntR"/>
    <property type="match status" value="1"/>
</dbReference>
<keyword evidence="2" id="KW-0238">DNA-binding</keyword>
<name>A0A5C1QL76_9SPIO</name>
<organism evidence="5 6">
    <name type="scientific">Oceanispirochaeta crateris</name>
    <dbReference type="NCBI Taxonomy" id="2518645"/>
    <lineage>
        <taxon>Bacteria</taxon>
        <taxon>Pseudomonadati</taxon>
        <taxon>Spirochaetota</taxon>
        <taxon>Spirochaetia</taxon>
        <taxon>Spirochaetales</taxon>
        <taxon>Spirochaetaceae</taxon>
        <taxon>Oceanispirochaeta</taxon>
    </lineage>
</organism>
<dbReference type="InterPro" id="IPR036388">
    <property type="entry name" value="WH-like_DNA-bd_sf"/>
</dbReference>
<dbReference type="Pfam" id="PF00392">
    <property type="entry name" value="GntR"/>
    <property type="match status" value="1"/>
</dbReference>
<sequence>MSSKESKHRIIYNDLYKKIQTGVYKKGDQIPTEFMLVKEYGISRPTVAKALNDLQEEGLIERKVGAGTFVKNTPQGEEDRYLALLVPDIGRNQILEPLYSQIARSCEEEDYTLIWSGALIGTSEERIQQSFEFCRKYIKQNVAGIFLYPASDIPTETYEKMISLFENAGIPVLIIYQNLYSFSRNTPYDFCGMDSYAMGYRVGCSLISNGSVHPAICWEEESPLISSLLIKGFEEAARESSLQVRTYQMNRSDKLDIKTDEIIGSGTDALFCTSDSLAADFMTELLDREISIPGTIQVAGLGNTRFAKHLKVSLSSLAINMEEIGRMAVDLMRLRLRKPGSTPRKMLIDGQFLERESTLC</sequence>
<dbReference type="KEGG" id="ock:EXM22_10390"/>
<dbReference type="SUPFAM" id="SSF46785">
    <property type="entry name" value="Winged helix' DNA-binding domain"/>
    <property type="match status" value="1"/>
</dbReference>
<dbReference type="InterPro" id="IPR000524">
    <property type="entry name" value="Tscrpt_reg_HTH_GntR"/>
</dbReference>
<evidence type="ECO:0000313" key="5">
    <source>
        <dbReference type="EMBL" id="QEN08371.1"/>
    </source>
</evidence>
<dbReference type="InterPro" id="IPR036390">
    <property type="entry name" value="WH_DNA-bd_sf"/>
</dbReference>
<reference evidence="5 6" key="1">
    <citation type="submission" date="2019-02" db="EMBL/GenBank/DDBJ databases">
        <title>Complete Genome Sequence and Methylome Analysis of free living Spirochaetas.</title>
        <authorList>
            <person name="Fomenkov A."/>
            <person name="Dubinina G."/>
            <person name="Leshcheva N."/>
            <person name="Mikheeva N."/>
            <person name="Grabovich M."/>
            <person name="Vincze T."/>
            <person name="Roberts R.J."/>
        </authorList>
    </citation>
    <scope>NUCLEOTIDE SEQUENCE [LARGE SCALE GENOMIC DNA]</scope>
    <source>
        <strain evidence="5 6">K2</strain>
    </source>
</reference>
<evidence type="ECO:0000256" key="3">
    <source>
        <dbReference type="ARBA" id="ARBA00023163"/>
    </source>
</evidence>
<dbReference type="PANTHER" id="PTHR30146">
    <property type="entry name" value="LACI-RELATED TRANSCRIPTIONAL REPRESSOR"/>
    <property type="match status" value="1"/>
</dbReference>
<gene>
    <name evidence="5" type="ORF">EXM22_10390</name>
</gene>
<dbReference type="GO" id="GO:0000976">
    <property type="term" value="F:transcription cis-regulatory region binding"/>
    <property type="evidence" value="ECO:0007669"/>
    <property type="project" value="TreeGrafter"/>
</dbReference>
<dbReference type="Gene3D" id="3.40.50.2300">
    <property type="match status" value="2"/>
</dbReference>
<dbReference type="PROSITE" id="PS50949">
    <property type="entry name" value="HTH_GNTR"/>
    <property type="match status" value="1"/>
</dbReference>
<evidence type="ECO:0000256" key="1">
    <source>
        <dbReference type="ARBA" id="ARBA00023015"/>
    </source>
</evidence>
<keyword evidence="1" id="KW-0805">Transcription regulation</keyword>
<keyword evidence="6" id="KW-1185">Reference proteome</keyword>
<dbReference type="SMART" id="SM00345">
    <property type="entry name" value="HTH_GNTR"/>
    <property type="match status" value="1"/>
</dbReference>
<dbReference type="Pfam" id="PF13377">
    <property type="entry name" value="Peripla_BP_3"/>
    <property type="match status" value="1"/>
</dbReference>